<evidence type="ECO:0000256" key="4">
    <source>
        <dbReference type="ARBA" id="ARBA00022692"/>
    </source>
</evidence>
<accession>A0A448ZG73</accession>
<feature type="signal peptide" evidence="9">
    <location>
        <begin position="1"/>
        <end position="35"/>
    </location>
</feature>
<evidence type="ECO:0000256" key="2">
    <source>
        <dbReference type="ARBA" id="ARBA00022448"/>
    </source>
</evidence>
<feature type="chain" id="PRO_5019577822" description="Major facilitator superfamily (MFS) profile domain-containing protein" evidence="9">
    <location>
        <begin position="36"/>
        <end position="548"/>
    </location>
</feature>
<keyword evidence="4 8" id="KW-0812">Transmembrane</keyword>
<feature type="region of interest" description="Disordered" evidence="7">
    <location>
        <begin position="294"/>
        <end position="319"/>
    </location>
</feature>
<comment type="subcellular location">
    <subcellularLocation>
        <location evidence="1">Cell membrane</location>
        <topology evidence="1">Multi-pass membrane protein</topology>
    </subcellularLocation>
</comment>
<keyword evidence="3" id="KW-1003">Cell membrane</keyword>
<feature type="compositionally biased region" description="Basic and acidic residues" evidence="7">
    <location>
        <begin position="297"/>
        <end position="310"/>
    </location>
</feature>
<dbReference type="OrthoDB" id="10262656at2759"/>
<dbReference type="InterPro" id="IPR020846">
    <property type="entry name" value="MFS_dom"/>
</dbReference>
<feature type="transmembrane region" description="Helical" evidence="8">
    <location>
        <begin position="179"/>
        <end position="205"/>
    </location>
</feature>
<dbReference type="InterPro" id="IPR011701">
    <property type="entry name" value="MFS"/>
</dbReference>
<organism evidence="11 12">
    <name type="scientific">Pseudo-nitzschia multistriata</name>
    <dbReference type="NCBI Taxonomy" id="183589"/>
    <lineage>
        <taxon>Eukaryota</taxon>
        <taxon>Sar</taxon>
        <taxon>Stramenopiles</taxon>
        <taxon>Ochrophyta</taxon>
        <taxon>Bacillariophyta</taxon>
        <taxon>Bacillariophyceae</taxon>
        <taxon>Bacillariophycidae</taxon>
        <taxon>Bacillariales</taxon>
        <taxon>Bacillariaceae</taxon>
        <taxon>Pseudo-nitzschia</taxon>
    </lineage>
</organism>
<feature type="transmembrane region" description="Helical" evidence="8">
    <location>
        <begin position="497"/>
        <end position="517"/>
    </location>
</feature>
<keyword evidence="2" id="KW-0813">Transport</keyword>
<evidence type="ECO:0000313" key="12">
    <source>
        <dbReference type="Proteomes" id="UP000291116"/>
    </source>
</evidence>
<feature type="domain" description="Major facilitator superfamily (MFS) profile" evidence="10">
    <location>
        <begin position="114"/>
        <end position="544"/>
    </location>
</feature>
<keyword evidence="6 8" id="KW-0472">Membrane</keyword>
<dbReference type="PANTHER" id="PTHR23517">
    <property type="entry name" value="RESISTANCE PROTEIN MDTM, PUTATIVE-RELATED-RELATED"/>
    <property type="match status" value="1"/>
</dbReference>
<dbReference type="InterPro" id="IPR050171">
    <property type="entry name" value="MFS_Transporters"/>
</dbReference>
<dbReference type="Gene3D" id="1.20.1250.20">
    <property type="entry name" value="MFS general substrate transporter like domains"/>
    <property type="match status" value="1"/>
</dbReference>
<feature type="transmembrane region" description="Helical" evidence="8">
    <location>
        <begin position="115"/>
        <end position="136"/>
    </location>
</feature>
<feature type="transmembrane region" description="Helical" evidence="8">
    <location>
        <begin position="523"/>
        <end position="542"/>
    </location>
</feature>
<evidence type="ECO:0000259" key="10">
    <source>
        <dbReference type="PROSITE" id="PS50850"/>
    </source>
</evidence>
<evidence type="ECO:0000256" key="6">
    <source>
        <dbReference type="ARBA" id="ARBA00023136"/>
    </source>
</evidence>
<evidence type="ECO:0000256" key="5">
    <source>
        <dbReference type="ARBA" id="ARBA00022989"/>
    </source>
</evidence>
<keyword evidence="12" id="KW-1185">Reference proteome</keyword>
<name>A0A448ZG73_9STRA</name>
<evidence type="ECO:0000256" key="3">
    <source>
        <dbReference type="ARBA" id="ARBA00022475"/>
    </source>
</evidence>
<feature type="transmembrane region" description="Helical" evidence="8">
    <location>
        <begin position="241"/>
        <end position="262"/>
    </location>
</feature>
<protein>
    <recommendedName>
        <fullName evidence="10">Major facilitator superfamily (MFS) profile domain-containing protein</fullName>
    </recommendedName>
</protein>
<sequence length="548" mass="54160">MNHRCCQDSSASSGALAHLRVVLCCLLVCWACIAGREGGGLGVSAFVPASSLSAGSSRPRSIPGPVGALATGATAAARTIAPRSTTSTTMLRSKSPATRNDDEEEEAARAVRGPFALLLASQFLLFIGVGAVIPSIPLYGKEIGLSGAANGIVVSAPAVALFLAASWSGRRADLARKPAMMVGMAVIAASDLGTALATGLAPLVVARLGLGAGRSLSEAGERGMLVDLANQIPELRGRALAAQQAVVALGIAIGAPAGGLVVEEYGPRAAFLCVTAAALVALVLYAFLPETVAGGSGKDDSKSDSNKSPEDAAIGMDESTPGLGVWAELLKRNDWRGLAVCQSGVSFGYAAKIASVPILAASALPGGALGAGALLSAAGLSGLVGAPIGGYLTDRVGSRGAAVLGGIVGGLGLVLVPMALNLPATEWGGGLCGYIDGLGIVLGGTPLDGRALSFSAAVLLWSLGASAQGPALVALAQERSERGFEATSLSLVKAAGDGTYVLAPFLLGLASDAVLGVPGIECALAGSAGLLGTVALAGLVGGEREEER</sequence>
<reference evidence="11 12" key="1">
    <citation type="submission" date="2019-01" db="EMBL/GenBank/DDBJ databases">
        <authorList>
            <person name="Ferrante I. M."/>
        </authorList>
    </citation>
    <scope>NUCLEOTIDE SEQUENCE [LARGE SCALE GENOMIC DNA]</scope>
    <source>
        <strain evidence="11 12">B856</strain>
    </source>
</reference>
<evidence type="ECO:0000256" key="8">
    <source>
        <dbReference type="SAM" id="Phobius"/>
    </source>
</evidence>
<dbReference type="InterPro" id="IPR036259">
    <property type="entry name" value="MFS_trans_sf"/>
</dbReference>
<feature type="transmembrane region" description="Helical" evidence="8">
    <location>
        <begin position="401"/>
        <end position="420"/>
    </location>
</feature>
<proteinExistence type="predicted"/>
<evidence type="ECO:0000256" key="9">
    <source>
        <dbReference type="SAM" id="SignalP"/>
    </source>
</evidence>
<dbReference type="GO" id="GO:0005886">
    <property type="term" value="C:plasma membrane"/>
    <property type="evidence" value="ECO:0007669"/>
    <property type="project" value="UniProtKB-SubCell"/>
</dbReference>
<feature type="transmembrane region" description="Helical" evidence="8">
    <location>
        <begin position="451"/>
        <end position="476"/>
    </location>
</feature>
<evidence type="ECO:0000256" key="1">
    <source>
        <dbReference type="ARBA" id="ARBA00004651"/>
    </source>
</evidence>
<dbReference type="PROSITE" id="PS50850">
    <property type="entry name" value="MFS"/>
    <property type="match status" value="1"/>
</dbReference>
<dbReference type="Proteomes" id="UP000291116">
    <property type="component" value="Unassembled WGS sequence"/>
</dbReference>
<feature type="transmembrane region" description="Helical" evidence="8">
    <location>
        <begin position="148"/>
        <end position="167"/>
    </location>
</feature>
<dbReference type="EMBL" id="CAACVS010000326">
    <property type="protein sequence ID" value="VEU41043.1"/>
    <property type="molecule type" value="Genomic_DNA"/>
</dbReference>
<dbReference type="AlphaFoldDB" id="A0A448ZG73"/>
<dbReference type="SUPFAM" id="SSF103473">
    <property type="entry name" value="MFS general substrate transporter"/>
    <property type="match status" value="1"/>
</dbReference>
<keyword evidence="5 8" id="KW-1133">Transmembrane helix</keyword>
<feature type="transmembrane region" description="Helical" evidence="8">
    <location>
        <begin position="269"/>
        <end position="288"/>
    </location>
</feature>
<keyword evidence="9" id="KW-0732">Signal</keyword>
<dbReference type="Pfam" id="PF07690">
    <property type="entry name" value="MFS_1"/>
    <property type="match status" value="1"/>
</dbReference>
<feature type="transmembrane region" description="Helical" evidence="8">
    <location>
        <begin position="368"/>
        <end position="389"/>
    </location>
</feature>
<evidence type="ECO:0000313" key="11">
    <source>
        <dbReference type="EMBL" id="VEU41043.1"/>
    </source>
</evidence>
<evidence type="ECO:0000256" key="7">
    <source>
        <dbReference type="SAM" id="MobiDB-lite"/>
    </source>
</evidence>
<dbReference type="GO" id="GO:0022857">
    <property type="term" value="F:transmembrane transporter activity"/>
    <property type="evidence" value="ECO:0007669"/>
    <property type="project" value="InterPro"/>
</dbReference>
<feature type="region of interest" description="Disordered" evidence="7">
    <location>
        <begin position="83"/>
        <end position="106"/>
    </location>
</feature>
<gene>
    <name evidence="11" type="ORF">PSNMU_V1.4_AUG-EV-PASAV3_0079460</name>
</gene>